<dbReference type="Proteomes" id="UP001057134">
    <property type="component" value="Chromosome"/>
</dbReference>
<feature type="transmembrane region" description="Helical" evidence="1">
    <location>
        <begin position="81"/>
        <end position="100"/>
    </location>
</feature>
<accession>A0ABY4RVG4</accession>
<feature type="transmembrane region" description="Helical" evidence="1">
    <location>
        <begin position="180"/>
        <end position="197"/>
    </location>
</feature>
<reference evidence="2" key="2">
    <citation type="journal article" date="2021" name="J Anim Sci Technol">
        <title>Complete genome sequence of Paenibacillus konkukensis sp. nov. SK3146 as a potential probiotic strain.</title>
        <authorList>
            <person name="Jung H.I."/>
            <person name="Park S."/>
            <person name="Niu K.M."/>
            <person name="Lee S.W."/>
            <person name="Kothari D."/>
            <person name="Yi K.J."/>
            <person name="Kim S.K."/>
        </authorList>
    </citation>
    <scope>NUCLEOTIDE SEQUENCE</scope>
    <source>
        <strain evidence="2">SK3146</strain>
    </source>
</reference>
<evidence type="ECO:0008006" key="4">
    <source>
        <dbReference type="Google" id="ProtNLM"/>
    </source>
</evidence>
<feature type="transmembrane region" description="Helical" evidence="1">
    <location>
        <begin position="229"/>
        <end position="249"/>
    </location>
</feature>
<protein>
    <recommendedName>
        <fullName evidence="4">Tryptophan-rich sensory protein</fullName>
    </recommendedName>
</protein>
<proteinExistence type="predicted"/>
<dbReference type="PANTHER" id="PTHR33802:SF1">
    <property type="entry name" value="XK-RELATED PROTEIN"/>
    <property type="match status" value="1"/>
</dbReference>
<sequence length="258" mass="29153">MYKGTKLRPFNMFACLAVIAVNALAQIHPLGGLATGEISAMFPVQITPAPYAFSIWGLIYALLLGYAILQLIPGQREQDEVRAIGPWFVVSCFFNISWLFLWQCLFISSSLFVMLGLLLSLAAIYWNTRYKGWSSNRWIRFLVQMPFSLYFGWITAASLANAAVFLYAHQWDGLGLPETFWTVIGLLIAGLLSLLIGCRFHDPFYMLAIVWAMSAIGTANRDYPAIFCMAWVSAGLLLIYALLLLYSLLTRKHKIKRR</sequence>
<keyword evidence="1" id="KW-0812">Transmembrane</keyword>
<organism evidence="2 3">
    <name type="scientific">Paenibacillus konkukensis</name>
    <dbReference type="NCBI Taxonomy" id="2020716"/>
    <lineage>
        <taxon>Bacteria</taxon>
        <taxon>Bacillati</taxon>
        <taxon>Bacillota</taxon>
        <taxon>Bacilli</taxon>
        <taxon>Bacillales</taxon>
        <taxon>Paenibacillaceae</taxon>
        <taxon>Paenibacillus</taxon>
    </lineage>
</organism>
<dbReference type="EMBL" id="CP027059">
    <property type="protein sequence ID" value="UQZ85760.1"/>
    <property type="molecule type" value="Genomic_DNA"/>
</dbReference>
<evidence type="ECO:0000256" key="1">
    <source>
        <dbReference type="SAM" id="Phobius"/>
    </source>
</evidence>
<feature type="transmembrane region" description="Helical" evidence="1">
    <location>
        <begin position="147"/>
        <end position="168"/>
    </location>
</feature>
<gene>
    <name evidence="2" type="ORF">SK3146_05049</name>
</gene>
<feature type="transmembrane region" description="Helical" evidence="1">
    <location>
        <begin position="204"/>
        <end position="223"/>
    </location>
</feature>
<name>A0ABY4RVG4_9BACL</name>
<evidence type="ECO:0000313" key="3">
    <source>
        <dbReference type="Proteomes" id="UP001057134"/>
    </source>
</evidence>
<feature type="transmembrane region" description="Helical" evidence="1">
    <location>
        <begin position="49"/>
        <end position="69"/>
    </location>
</feature>
<dbReference type="RefSeq" id="WP_249861360.1">
    <property type="nucleotide sequence ID" value="NZ_CP027059.1"/>
</dbReference>
<evidence type="ECO:0000313" key="2">
    <source>
        <dbReference type="EMBL" id="UQZ85760.1"/>
    </source>
</evidence>
<keyword evidence="1" id="KW-0472">Membrane</keyword>
<dbReference type="PANTHER" id="PTHR33802">
    <property type="entry name" value="SI:CH211-161H7.5-RELATED"/>
    <property type="match status" value="1"/>
</dbReference>
<keyword evidence="1" id="KW-1133">Transmembrane helix</keyword>
<keyword evidence="3" id="KW-1185">Reference proteome</keyword>
<feature type="transmembrane region" description="Helical" evidence="1">
    <location>
        <begin position="106"/>
        <end position="126"/>
    </location>
</feature>
<reference evidence="2" key="1">
    <citation type="submission" date="2018-02" db="EMBL/GenBank/DDBJ databases">
        <authorList>
            <person name="Kim S.-K."/>
            <person name="Jung H.-I."/>
            <person name="Lee S.-W."/>
        </authorList>
    </citation>
    <scope>NUCLEOTIDE SEQUENCE</scope>
    <source>
        <strain evidence="2">SK3146</strain>
    </source>
</reference>